<protein>
    <submittedName>
        <fullName evidence="2">ERF family protein</fullName>
    </submittedName>
</protein>
<dbReference type="InterPro" id="IPR007499">
    <property type="entry name" value="ERF_bacteria_virus"/>
</dbReference>
<proteinExistence type="predicted"/>
<evidence type="ECO:0000313" key="2">
    <source>
        <dbReference type="EMBL" id="MCF2514853.1"/>
    </source>
</evidence>
<organism evidence="2 3">
    <name type="scientific">Sphingomonas cremea</name>
    <dbReference type="NCBI Taxonomy" id="2904799"/>
    <lineage>
        <taxon>Bacteria</taxon>
        <taxon>Pseudomonadati</taxon>
        <taxon>Pseudomonadota</taxon>
        <taxon>Alphaproteobacteria</taxon>
        <taxon>Sphingomonadales</taxon>
        <taxon>Sphingomonadaceae</taxon>
        <taxon>Sphingomonas</taxon>
    </lineage>
</organism>
<dbReference type="AlphaFoldDB" id="A0A9X1TY81"/>
<comment type="caution">
    <text evidence="2">The sequence shown here is derived from an EMBL/GenBank/DDBJ whole genome shotgun (WGS) entry which is preliminary data.</text>
</comment>
<dbReference type="Proteomes" id="UP001139410">
    <property type="component" value="Unassembled WGS sequence"/>
</dbReference>
<dbReference type="RefSeq" id="WP_235067349.1">
    <property type="nucleotide sequence ID" value="NZ_JAKFGM010000002.1"/>
</dbReference>
<gene>
    <name evidence="2" type="ORF">LVY65_07220</name>
</gene>
<sequence>MTRAITAPHVYRAINAITADFARAGIAKAHTNLIEQYQYRSIDDVLNRLAPLLARHRLCVLPRVLRRQAEDRAGDHDAVLVSVRLKVAFDLVSARDGSSHVVQSWGEALDAGDKGTAKAMSAAYKSAMLELFCVPVAGEDADASSHRVKAAARAVEPVQGWPAWSDDILDMIKVCESLDALDRVRTRQGQLLAALKRERPELYARIGAGFADRGQQLAAPRPKPKPAAKQAMEPVDG</sequence>
<evidence type="ECO:0000313" key="3">
    <source>
        <dbReference type="Proteomes" id="UP001139410"/>
    </source>
</evidence>
<name>A0A9X1TY81_9SPHN</name>
<dbReference type="EMBL" id="JAKFGM010000002">
    <property type="protein sequence ID" value="MCF2514853.1"/>
    <property type="molecule type" value="Genomic_DNA"/>
</dbReference>
<dbReference type="Pfam" id="PF04404">
    <property type="entry name" value="ERF"/>
    <property type="match status" value="1"/>
</dbReference>
<evidence type="ECO:0000256" key="1">
    <source>
        <dbReference type="SAM" id="MobiDB-lite"/>
    </source>
</evidence>
<keyword evidence="3" id="KW-1185">Reference proteome</keyword>
<reference evidence="2" key="1">
    <citation type="submission" date="2022-01" db="EMBL/GenBank/DDBJ databases">
        <authorList>
            <person name="Jo J.-H."/>
            <person name="Im W.-T."/>
        </authorList>
    </citation>
    <scope>NUCLEOTIDE SEQUENCE</scope>
    <source>
        <strain evidence="2">G124</strain>
    </source>
</reference>
<accession>A0A9X1TY81</accession>
<feature type="region of interest" description="Disordered" evidence="1">
    <location>
        <begin position="213"/>
        <end position="237"/>
    </location>
</feature>